<dbReference type="SUPFAM" id="SSF56112">
    <property type="entry name" value="Protein kinase-like (PK-like)"/>
    <property type="match status" value="1"/>
</dbReference>
<dbReference type="PANTHER" id="PTHR47982">
    <property type="entry name" value="PROLINE-RICH RECEPTOR-LIKE PROTEIN KINASE PERK4"/>
    <property type="match status" value="1"/>
</dbReference>
<evidence type="ECO:0000256" key="2">
    <source>
        <dbReference type="ARBA" id="ARBA00012513"/>
    </source>
</evidence>
<evidence type="ECO:0000256" key="3">
    <source>
        <dbReference type="ARBA" id="ARBA00022475"/>
    </source>
</evidence>
<dbReference type="GO" id="GO:0005886">
    <property type="term" value="C:plasma membrane"/>
    <property type="evidence" value="ECO:0007669"/>
    <property type="project" value="UniProtKB-SubCell"/>
</dbReference>
<dbReference type="EMBL" id="CM004397">
    <property type="protein sequence ID" value="OAY36693.1"/>
    <property type="molecule type" value="Genomic_DNA"/>
</dbReference>
<dbReference type="InterPro" id="IPR001245">
    <property type="entry name" value="Ser-Thr/Tyr_kinase_cat_dom"/>
</dbReference>
<evidence type="ECO:0000256" key="9">
    <source>
        <dbReference type="ARBA" id="ARBA00022840"/>
    </source>
</evidence>
<comment type="subcellular location">
    <subcellularLocation>
        <location evidence="1">Cell membrane</location>
        <topology evidence="1">Single-pass membrane protein</topology>
    </subcellularLocation>
</comment>
<gene>
    <name evidence="16" type="ORF">MANES_11G040100</name>
</gene>
<accession>A0A2C9UXY5</accession>
<keyword evidence="8" id="KW-0418">Kinase</keyword>
<evidence type="ECO:0000256" key="11">
    <source>
        <dbReference type="ARBA" id="ARBA00023136"/>
    </source>
</evidence>
<reference evidence="16" key="1">
    <citation type="submission" date="2016-02" db="EMBL/GenBank/DDBJ databases">
        <title>WGS assembly of Manihot esculenta.</title>
        <authorList>
            <person name="Bredeson J.V."/>
            <person name="Prochnik S.E."/>
            <person name="Lyons J.B."/>
            <person name="Schmutz J."/>
            <person name="Grimwood J."/>
            <person name="Vrebalov J."/>
            <person name="Bart R.S."/>
            <person name="Amuge T."/>
            <person name="Ferguson M.E."/>
            <person name="Green R."/>
            <person name="Putnam N."/>
            <person name="Stites J."/>
            <person name="Rounsley S."/>
            <person name="Rokhsar D.S."/>
        </authorList>
    </citation>
    <scope>NUCLEOTIDE SEQUENCE [LARGE SCALE GENOMIC DNA]</scope>
    <source>
        <tissue evidence="16">Leaf</tissue>
    </source>
</reference>
<organism evidence="16">
    <name type="scientific">Manihot esculenta</name>
    <name type="common">Cassava</name>
    <name type="synonym">Jatropha manihot</name>
    <dbReference type="NCBI Taxonomy" id="3983"/>
    <lineage>
        <taxon>Eukaryota</taxon>
        <taxon>Viridiplantae</taxon>
        <taxon>Streptophyta</taxon>
        <taxon>Embryophyta</taxon>
        <taxon>Tracheophyta</taxon>
        <taxon>Spermatophyta</taxon>
        <taxon>Magnoliopsida</taxon>
        <taxon>eudicotyledons</taxon>
        <taxon>Gunneridae</taxon>
        <taxon>Pentapetalae</taxon>
        <taxon>rosids</taxon>
        <taxon>fabids</taxon>
        <taxon>Malpighiales</taxon>
        <taxon>Euphorbiaceae</taxon>
        <taxon>Crotonoideae</taxon>
        <taxon>Manihoteae</taxon>
        <taxon>Manihot</taxon>
    </lineage>
</organism>
<name>A0A2C9UXY5_MANES</name>
<dbReference type="InterPro" id="IPR000719">
    <property type="entry name" value="Prot_kinase_dom"/>
</dbReference>
<sequence>MAEGGKVIACHTVRAWTEQLEKAQKGKQLTVVDFSAAWCPPSRYMSSVLAEMAKKMPNVTFLVVDVDELTSVSEEWKIEAMPTFLKVVDKIVGANTEELQSTIAKHAVDDTPTIFTYQQIEWATRGFSKFLGEGSLGSVFNGFLDGKDVAVRKLEDLSDEEEQEELEQSIKTIGSVSHPNLVQQFGLCIEGSNIYLVLEFFPSNSLRSLLNGKKWLAWSERMEIAIDSAKALEYLHDDCECI</sequence>
<keyword evidence="10" id="KW-1133">Transmembrane helix</keyword>
<evidence type="ECO:0000259" key="14">
    <source>
        <dbReference type="PROSITE" id="PS50011"/>
    </source>
</evidence>
<dbReference type="InterPro" id="IPR047117">
    <property type="entry name" value="PERK1-13-like"/>
</dbReference>
<keyword evidence="9" id="KW-0067">ATP-binding</keyword>
<dbReference type="GO" id="GO:0004674">
    <property type="term" value="F:protein serine/threonine kinase activity"/>
    <property type="evidence" value="ECO:0007669"/>
    <property type="project" value="UniProtKB-KW"/>
</dbReference>
<keyword evidence="5" id="KW-0808">Transferase</keyword>
<feature type="domain" description="Protein kinase" evidence="14">
    <location>
        <begin position="125"/>
        <end position="242"/>
    </location>
</feature>
<dbReference type="Gene3D" id="3.40.30.10">
    <property type="entry name" value="Glutaredoxin"/>
    <property type="match status" value="1"/>
</dbReference>
<dbReference type="CDD" id="cd02947">
    <property type="entry name" value="TRX_family"/>
    <property type="match status" value="1"/>
</dbReference>
<dbReference type="Pfam" id="PF07714">
    <property type="entry name" value="PK_Tyr_Ser-Thr"/>
    <property type="match status" value="1"/>
</dbReference>
<proteinExistence type="predicted"/>
<evidence type="ECO:0000313" key="16">
    <source>
        <dbReference type="EMBL" id="OAY36693.1"/>
    </source>
</evidence>
<feature type="domain" description="Thioredoxin" evidence="15">
    <location>
        <begin position="1"/>
        <end position="129"/>
    </location>
</feature>
<dbReference type="Pfam" id="PF00085">
    <property type="entry name" value="Thioredoxin"/>
    <property type="match status" value="1"/>
</dbReference>
<dbReference type="PROSITE" id="PS50011">
    <property type="entry name" value="PROTEIN_KINASE_DOM"/>
    <property type="match status" value="1"/>
</dbReference>
<dbReference type="Gene3D" id="1.10.510.10">
    <property type="entry name" value="Transferase(Phosphotransferase) domain 1"/>
    <property type="match status" value="1"/>
</dbReference>
<evidence type="ECO:0000256" key="1">
    <source>
        <dbReference type="ARBA" id="ARBA00004162"/>
    </source>
</evidence>
<dbReference type="PROSITE" id="PS51352">
    <property type="entry name" value="THIOREDOXIN_2"/>
    <property type="match status" value="1"/>
</dbReference>
<dbReference type="InterPro" id="IPR013766">
    <property type="entry name" value="Thioredoxin_domain"/>
</dbReference>
<dbReference type="PANTHER" id="PTHR47982:SF40">
    <property type="entry name" value="NON-SPECIFIC SERINE_THREONINE PROTEIN KINASE"/>
    <property type="match status" value="1"/>
</dbReference>
<evidence type="ECO:0000256" key="7">
    <source>
        <dbReference type="ARBA" id="ARBA00022741"/>
    </source>
</evidence>
<evidence type="ECO:0000256" key="13">
    <source>
        <dbReference type="ARBA" id="ARBA00048679"/>
    </source>
</evidence>
<protein>
    <recommendedName>
        <fullName evidence="2">non-specific serine/threonine protein kinase</fullName>
        <ecNumber evidence="2">2.7.11.1</ecNumber>
    </recommendedName>
</protein>
<keyword evidence="7" id="KW-0547">Nucleotide-binding</keyword>
<evidence type="ECO:0000256" key="4">
    <source>
        <dbReference type="ARBA" id="ARBA00022527"/>
    </source>
</evidence>
<keyword evidence="6" id="KW-0812">Transmembrane</keyword>
<dbReference type="EC" id="2.7.11.1" evidence="2"/>
<dbReference type="AlphaFoldDB" id="A0A2C9UXY5"/>
<evidence type="ECO:0000256" key="8">
    <source>
        <dbReference type="ARBA" id="ARBA00022777"/>
    </source>
</evidence>
<dbReference type="GO" id="GO:0005524">
    <property type="term" value="F:ATP binding"/>
    <property type="evidence" value="ECO:0007669"/>
    <property type="project" value="UniProtKB-KW"/>
</dbReference>
<keyword evidence="3" id="KW-1003">Cell membrane</keyword>
<dbReference type="InterPro" id="IPR036249">
    <property type="entry name" value="Thioredoxin-like_sf"/>
</dbReference>
<evidence type="ECO:0000256" key="5">
    <source>
        <dbReference type="ARBA" id="ARBA00022679"/>
    </source>
</evidence>
<keyword evidence="4" id="KW-0723">Serine/threonine-protein kinase</keyword>
<evidence type="ECO:0000256" key="12">
    <source>
        <dbReference type="ARBA" id="ARBA00047899"/>
    </source>
</evidence>
<keyword evidence="11" id="KW-0472">Membrane</keyword>
<comment type="catalytic activity">
    <reaction evidence="12">
        <text>L-threonyl-[protein] + ATP = O-phospho-L-threonyl-[protein] + ADP + H(+)</text>
        <dbReference type="Rhea" id="RHEA:46608"/>
        <dbReference type="Rhea" id="RHEA-COMP:11060"/>
        <dbReference type="Rhea" id="RHEA-COMP:11605"/>
        <dbReference type="ChEBI" id="CHEBI:15378"/>
        <dbReference type="ChEBI" id="CHEBI:30013"/>
        <dbReference type="ChEBI" id="CHEBI:30616"/>
        <dbReference type="ChEBI" id="CHEBI:61977"/>
        <dbReference type="ChEBI" id="CHEBI:456216"/>
        <dbReference type="EC" id="2.7.11.1"/>
    </reaction>
</comment>
<dbReference type="STRING" id="3983.A0A2C9UXY5"/>
<dbReference type="SUPFAM" id="SSF52833">
    <property type="entry name" value="Thioredoxin-like"/>
    <property type="match status" value="1"/>
</dbReference>
<comment type="catalytic activity">
    <reaction evidence="13">
        <text>L-seryl-[protein] + ATP = O-phospho-L-seryl-[protein] + ADP + H(+)</text>
        <dbReference type="Rhea" id="RHEA:17989"/>
        <dbReference type="Rhea" id="RHEA-COMP:9863"/>
        <dbReference type="Rhea" id="RHEA-COMP:11604"/>
        <dbReference type="ChEBI" id="CHEBI:15378"/>
        <dbReference type="ChEBI" id="CHEBI:29999"/>
        <dbReference type="ChEBI" id="CHEBI:30616"/>
        <dbReference type="ChEBI" id="CHEBI:83421"/>
        <dbReference type="ChEBI" id="CHEBI:456216"/>
        <dbReference type="EC" id="2.7.11.1"/>
    </reaction>
</comment>
<dbReference type="InterPro" id="IPR011009">
    <property type="entry name" value="Kinase-like_dom_sf"/>
</dbReference>
<evidence type="ECO:0000259" key="15">
    <source>
        <dbReference type="PROSITE" id="PS51352"/>
    </source>
</evidence>
<evidence type="ECO:0000256" key="6">
    <source>
        <dbReference type="ARBA" id="ARBA00022692"/>
    </source>
</evidence>
<evidence type="ECO:0000256" key="10">
    <source>
        <dbReference type="ARBA" id="ARBA00022989"/>
    </source>
</evidence>